<reference evidence="3 4" key="1">
    <citation type="submission" date="2025-04" db="UniProtKB">
        <authorList>
            <consortium name="RefSeq"/>
        </authorList>
    </citation>
    <scope>IDENTIFICATION</scope>
    <source>
        <tissue evidence="3 4">Whole insect</tissue>
    </source>
</reference>
<dbReference type="InterPro" id="IPR006580">
    <property type="entry name" value="Znf_TTF"/>
</dbReference>
<dbReference type="RefSeq" id="XP_028144497.1">
    <property type="nucleotide sequence ID" value="XM_028288696.1"/>
</dbReference>
<feature type="region of interest" description="Disordered" evidence="1">
    <location>
        <begin position="26"/>
        <end position="88"/>
    </location>
</feature>
<evidence type="ECO:0000313" key="3">
    <source>
        <dbReference type="RefSeq" id="XP_028144496.1"/>
    </source>
</evidence>
<dbReference type="RefSeq" id="XP_028144496.1">
    <property type="nucleotide sequence ID" value="XM_028288695.1"/>
</dbReference>
<protein>
    <submittedName>
        <fullName evidence="3 4">Zinc finger MYM-type protein 5-like</fullName>
    </submittedName>
</protein>
<dbReference type="SMART" id="SM00597">
    <property type="entry name" value="ZnF_TTF"/>
    <property type="match status" value="1"/>
</dbReference>
<gene>
    <name evidence="3 4" type="primary">LOC114338114</name>
</gene>
<organism evidence="4">
    <name type="scientific">Diabrotica virgifera virgifera</name>
    <name type="common">western corn rootworm</name>
    <dbReference type="NCBI Taxonomy" id="50390"/>
    <lineage>
        <taxon>Eukaryota</taxon>
        <taxon>Metazoa</taxon>
        <taxon>Ecdysozoa</taxon>
        <taxon>Arthropoda</taxon>
        <taxon>Hexapoda</taxon>
        <taxon>Insecta</taxon>
        <taxon>Pterygota</taxon>
        <taxon>Neoptera</taxon>
        <taxon>Endopterygota</taxon>
        <taxon>Coleoptera</taxon>
        <taxon>Polyphaga</taxon>
        <taxon>Cucujiformia</taxon>
        <taxon>Chrysomeloidea</taxon>
        <taxon>Chrysomelidae</taxon>
        <taxon>Galerucinae</taxon>
        <taxon>Diabroticina</taxon>
        <taxon>Diabroticites</taxon>
        <taxon>Diabrotica</taxon>
    </lineage>
</organism>
<dbReference type="InterPro" id="IPR025398">
    <property type="entry name" value="DUF4371"/>
</dbReference>
<feature type="compositionally biased region" description="Basic and acidic residues" evidence="1">
    <location>
        <begin position="65"/>
        <end position="82"/>
    </location>
</feature>
<accession>A0A6P7GD55</accession>
<dbReference type="PANTHER" id="PTHR45749:SF23">
    <property type="entry name" value="ZINC FINGER MYM-TYPE PROTEIN 1-LIKE"/>
    <property type="match status" value="1"/>
</dbReference>
<proteinExistence type="predicted"/>
<feature type="domain" description="TTF-type" evidence="2">
    <location>
        <begin position="153"/>
        <end position="235"/>
    </location>
</feature>
<evidence type="ECO:0000259" key="2">
    <source>
        <dbReference type="SMART" id="SM00597"/>
    </source>
</evidence>
<evidence type="ECO:0000313" key="4">
    <source>
        <dbReference type="RefSeq" id="XP_028144497.1"/>
    </source>
</evidence>
<feature type="compositionally biased region" description="Polar residues" evidence="1">
    <location>
        <begin position="33"/>
        <end position="59"/>
    </location>
</feature>
<sequence length="388" mass="44760">MKRYQSGAEKKKRLKRNLEIAEQQKNSLHKFLNVSTENEQPCTTSGNSENPTVEISSETCIAGTSKEKLDEEVEQERGENPKVENSSYVQDDEDTDFDVTKLKDIALWPAILTDKMIDYILRNKPTNVGNIEELKSAYKDRDEVYYRGLSHKHFYRTKSNGIKEDRDWLKFSETSKSVYCYPCKLFSASKSKLITGFQNCKTIIVTLSDHELSKEHMAAICTLYKRTSNFNRVDTQLLLRKENEVNYWKKVLQRVISTIKLLSSLGIAFRGHNEGKDSTRKGNYLTCLEYLSEYDDFLKLHLQKYGNKGRGNVNYLSHNVCDEFITIIGRKVTAHIIDEIKAANYYGIIVDSTPDVSHIDQLTFVIRYVTSNGDIKERFVGFIPIEFI</sequence>
<dbReference type="Pfam" id="PF14291">
    <property type="entry name" value="DUF4371"/>
    <property type="match status" value="1"/>
</dbReference>
<name>A0A6P7GD55_DIAVI</name>
<dbReference type="PANTHER" id="PTHR45749">
    <property type="match status" value="1"/>
</dbReference>
<dbReference type="AlphaFoldDB" id="A0A6P7GD55"/>
<evidence type="ECO:0000256" key="1">
    <source>
        <dbReference type="SAM" id="MobiDB-lite"/>
    </source>
</evidence>